<keyword evidence="1" id="KW-1133">Transmembrane helix</keyword>
<feature type="transmembrane region" description="Helical" evidence="1">
    <location>
        <begin position="75"/>
        <end position="96"/>
    </location>
</feature>
<protein>
    <submittedName>
        <fullName evidence="2">Competence protein</fullName>
    </submittedName>
</protein>
<keyword evidence="3" id="KW-1185">Reference proteome</keyword>
<organism evidence="2 3">
    <name type="scientific">Flavobacterium qiangtangense</name>
    <dbReference type="NCBI Taxonomy" id="1442595"/>
    <lineage>
        <taxon>Bacteria</taxon>
        <taxon>Pseudomonadati</taxon>
        <taxon>Bacteroidota</taxon>
        <taxon>Flavobacteriia</taxon>
        <taxon>Flavobacteriales</taxon>
        <taxon>Flavobacteriaceae</taxon>
        <taxon>Flavobacterium</taxon>
    </lineage>
</organism>
<reference evidence="3" key="1">
    <citation type="journal article" date="2019" name="Int. J. Syst. Evol. Microbiol.">
        <title>The Global Catalogue of Microorganisms (GCM) 10K type strain sequencing project: providing services to taxonomists for standard genome sequencing and annotation.</title>
        <authorList>
            <consortium name="The Broad Institute Genomics Platform"/>
            <consortium name="The Broad Institute Genome Sequencing Center for Infectious Disease"/>
            <person name="Wu L."/>
            <person name="Ma J."/>
        </authorList>
    </citation>
    <scope>NUCLEOTIDE SEQUENCE [LARGE SCALE GENOMIC DNA]</scope>
    <source>
        <strain evidence="3">CCUG 49679</strain>
    </source>
</reference>
<name>A0ABW1PRH9_9FLAO</name>
<evidence type="ECO:0000256" key="1">
    <source>
        <dbReference type="SAM" id="Phobius"/>
    </source>
</evidence>
<proteinExistence type="predicted"/>
<dbReference type="Proteomes" id="UP001596287">
    <property type="component" value="Unassembled WGS sequence"/>
</dbReference>
<feature type="transmembrane region" description="Helical" evidence="1">
    <location>
        <begin position="46"/>
        <end position="69"/>
    </location>
</feature>
<dbReference type="RefSeq" id="WP_379792341.1">
    <property type="nucleotide sequence ID" value="NZ_JBHSQB010000009.1"/>
</dbReference>
<keyword evidence="1" id="KW-0472">Membrane</keyword>
<accession>A0ABW1PRH9</accession>
<comment type="caution">
    <text evidence="2">The sequence shown here is derived from an EMBL/GenBank/DDBJ whole genome shotgun (WGS) entry which is preliminary data.</text>
</comment>
<gene>
    <name evidence="2" type="ORF">ACFPVY_12070</name>
</gene>
<keyword evidence="1" id="KW-0812">Transmembrane</keyword>
<dbReference type="EMBL" id="JBHSQB010000009">
    <property type="protein sequence ID" value="MFC6097382.1"/>
    <property type="molecule type" value="Genomic_DNA"/>
</dbReference>
<sequence>MAFEKIKENTDELQDRAKEYIDANIAYYKLYGFKIAMKSTTLMLKLFLLGVMLVIVTLFFSIALALAIGYGLDNFAYGFLIVGGIYLVMAILVYYVQDKIVEGPILRTFSKMLFKKY</sequence>
<evidence type="ECO:0000313" key="2">
    <source>
        <dbReference type="EMBL" id="MFC6097382.1"/>
    </source>
</evidence>
<evidence type="ECO:0000313" key="3">
    <source>
        <dbReference type="Proteomes" id="UP001596287"/>
    </source>
</evidence>